<dbReference type="InterPro" id="IPR052560">
    <property type="entry name" value="RdDP_mobile_element"/>
</dbReference>
<dbReference type="CDD" id="cd01650">
    <property type="entry name" value="RT_nLTR_like"/>
    <property type="match status" value="1"/>
</dbReference>
<organism evidence="2 3">
    <name type="scientific">Mytilus edulis</name>
    <name type="common">Blue mussel</name>
    <dbReference type="NCBI Taxonomy" id="6550"/>
    <lineage>
        <taxon>Eukaryota</taxon>
        <taxon>Metazoa</taxon>
        <taxon>Spiralia</taxon>
        <taxon>Lophotrochozoa</taxon>
        <taxon>Mollusca</taxon>
        <taxon>Bivalvia</taxon>
        <taxon>Autobranchia</taxon>
        <taxon>Pteriomorphia</taxon>
        <taxon>Mytilida</taxon>
        <taxon>Mytiloidea</taxon>
        <taxon>Mytilidae</taxon>
        <taxon>Mytilinae</taxon>
        <taxon>Mytilus</taxon>
    </lineage>
</organism>
<dbReference type="Proteomes" id="UP000683360">
    <property type="component" value="Unassembled WGS sequence"/>
</dbReference>
<dbReference type="InterPro" id="IPR000477">
    <property type="entry name" value="RT_dom"/>
</dbReference>
<dbReference type="GO" id="GO:0003824">
    <property type="term" value="F:catalytic activity"/>
    <property type="evidence" value="ECO:0007669"/>
    <property type="project" value="InterPro"/>
</dbReference>
<protein>
    <recommendedName>
        <fullName evidence="1">Reverse transcriptase domain-containing protein</fullName>
    </recommendedName>
</protein>
<dbReference type="PANTHER" id="PTHR36688:SF2">
    <property type="entry name" value="ENDONUCLEASE_EXONUCLEASE_PHOSPHATASE DOMAIN-CONTAINING PROTEIN"/>
    <property type="match status" value="1"/>
</dbReference>
<sequence length="592" mass="67285">MFSTFSKVDERAAGGSSIFVKDNVIHSTVQLTTDLQAVAIRLSLDKTITLCSIYIPPNSIIDKAKLKNLTDQLPSPFILMGDFNAHNPLWGSKTHNAKGKIIEDFVSQEGLCIFNDGSNTYLHPGNGSYSSIDITICDPSLLLDYSWRVHDDLCGSDHFPIVLEHLFTSAQQRVPRWKLDKADWSLFENLCQAELQSKMFETVQDPILTFNTVLTSIADRTIPKTSANPKHPSKPWFDDACDQAIGDRKKSERRFNQQPTTENLSNFRIFRAKARRTCRQARRTSWKKFVSGITSRTPMTKVWNMVNKIKGKNSKATVKHLKDGNDLLTSEKDIANKLGETFAKSSSCNNYREDFKKVKKQKEKIKLNFKSKNGENYNKLFSLEELKTSLSKAHDTACGPDNIHYQLLKHLPDSSLEALLQLMNNIWESGDLPSIWKLATVVPIPKPSKDHTDPINYRPIALTSCVCKTLERMVNDRLVWFLESNGLLANIQCGFRQGRSTLDHLVRFESFVRNGFAKNEHVVSVFFDLEKAYDTAWKYGILKDLFDMGLKGNMPNFISNFLSNRQFNVRVNSTMSDLYDQEMGVPQGKAKI</sequence>
<proteinExistence type="predicted"/>
<dbReference type="InterPro" id="IPR036691">
    <property type="entry name" value="Endo/exonu/phosph_ase_sf"/>
</dbReference>
<dbReference type="InterPro" id="IPR005135">
    <property type="entry name" value="Endo/exonuclease/phosphatase"/>
</dbReference>
<gene>
    <name evidence="2" type="ORF">MEDL_12368</name>
</gene>
<dbReference type="PROSITE" id="PS50878">
    <property type="entry name" value="RT_POL"/>
    <property type="match status" value="1"/>
</dbReference>
<accession>A0A8S3QLP4</accession>
<dbReference type="AlphaFoldDB" id="A0A8S3QLP4"/>
<reference evidence="2" key="1">
    <citation type="submission" date="2021-03" db="EMBL/GenBank/DDBJ databases">
        <authorList>
            <person name="Bekaert M."/>
        </authorList>
    </citation>
    <scope>NUCLEOTIDE SEQUENCE</scope>
</reference>
<evidence type="ECO:0000259" key="1">
    <source>
        <dbReference type="PROSITE" id="PS50878"/>
    </source>
</evidence>
<comment type="caution">
    <text evidence="2">The sequence shown here is derived from an EMBL/GenBank/DDBJ whole genome shotgun (WGS) entry which is preliminary data.</text>
</comment>
<dbReference type="Pfam" id="PF14529">
    <property type="entry name" value="Exo_endo_phos_2"/>
    <property type="match status" value="1"/>
</dbReference>
<feature type="domain" description="Reverse transcriptase" evidence="1">
    <location>
        <begin position="425"/>
        <end position="592"/>
    </location>
</feature>
<dbReference type="PANTHER" id="PTHR36688">
    <property type="entry name" value="ENDO/EXONUCLEASE/PHOSPHATASE DOMAIN-CONTAINING PROTEIN"/>
    <property type="match status" value="1"/>
</dbReference>
<dbReference type="SUPFAM" id="SSF56219">
    <property type="entry name" value="DNase I-like"/>
    <property type="match status" value="1"/>
</dbReference>
<dbReference type="Pfam" id="PF00078">
    <property type="entry name" value="RVT_1"/>
    <property type="match status" value="1"/>
</dbReference>
<dbReference type="Gene3D" id="3.60.10.10">
    <property type="entry name" value="Endonuclease/exonuclease/phosphatase"/>
    <property type="match status" value="1"/>
</dbReference>
<dbReference type="OrthoDB" id="6084178at2759"/>
<name>A0A8S3QLP4_MYTED</name>
<evidence type="ECO:0000313" key="3">
    <source>
        <dbReference type="Proteomes" id="UP000683360"/>
    </source>
</evidence>
<keyword evidence="3" id="KW-1185">Reference proteome</keyword>
<evidence type="ECO:0000313" key="2">
    <source>
        <dbReference type="EMBL" id="CAG2197563.1"/>
    </source>
</evidence>
<dbReference type="SUPFAM" id="SSF56672">
    <property type="entry name" value="DNA/RNA polymerases"/>
    <property type="match status" value="1"/>
</dbReference>
<dbReference type="InterPro" id="IPR043502">
    <property type="entry name" value="DNA/RNA_pol_sf"/>
</dbReference>
<dbReference type="EMBL" id="CAJPWZ010000650">
    <property type="protein sequence ID" value="CAG2197563.1"/>
    <property type="molecule type" value="Genomic_DNA"/>
</dbReference>